<evidence type="ECO:0000313" key="3">
    <source>
        <dbReference type="Proteomes" id="UP000032066"/>
    </source>
</evidence>
<reference evidence="2 3" key="1">
    <citation type="submission" date="2015-02" db="EMBL/GenBank/DDBJ databases">
        <title>Draft genome sequence of Kitasatospora griseola MF730-N6, a bafilomycin, terpentecin and satosporin producer.</title>
        <authorList>
            <person name="Arens J.C."/>
            <person name="Haltli B."/>
            <person name="Kerr R.G."/>
        </authorList>
    </citation>
    <scope>NUCLEOTIDE SEQUENCE [LARGE SCALE GENOMIC DNA]</scope>
    <source>
        <strain evidence="2 3">MF730-N6</strain>
    </source>
</reference>
<feature type="region of interest" description="Disordered" evidence="1">
    <location>
        <begin position="15"/>
        <end position="49"/>
    </location>
</feature>
<comment type="caution">
    <text evidence="2">The sequence shown here is derived from an EMBL/GenBank/DDBJ whole genome shotgun (WGS) entry which is preliminary data.</text>
</comment>
<name>A0A0D0PTA6_KITGR</name>
<evidence type="ECO:0000313" key="2">
    <source>
        <dbReference type="EMBL" id="KIQ61868.1"/>
    </source>
</evidence>
<evidence type="ECO:0000256" key="1">
    <source>
        <dbReference type="SAM" id="MobiDB-lite"/>
    </source>
</evidence>
<protein>
    <submittedName>
        <fullName evidence="2">Uncharacterized protein</fullName>
    </submittedName>
</protein>
<dbReference type="AlphaFoldDB" id="A0A0D0PTA6"/>
<accession>A0A0D0PTA6</accession>
<sequence>MLALAFVAAVESAEAAEPGDGALDHPSVSAEALGGVDASAGDARWDPASSQVSADESVIVGFVAVELAGPASPGAAA</sequence>
<gene>
    <name evidence="2" type="ORF">TR51_21730</name>
</gene>
<keyword evidence="3" id="KW-1185">Reference proteome</keyword>
<dbReference type="STRING" id="2064.TR51_21730"/>
<dbReference type="PATRIC" id="fig|2064.6.peg.4671"/>
<organism evidence="2 3">
    <name type="scientific">Kitasatospora griseola</name>
    <name type="common">Streptomyces griseolosporeus</name>
    <dbReference type="NCBI Taxonomy" id="2064"/>
    <lineage>
        <taxon>Bacteria</taxon>
        <taxon>Bacillati</taxon>
        <taxon>Actinomycetota</taxon>
        <taxon>Actinomycetes</taxon>
        <taxon>Kitasatosporales</taxon>
        <taxon>Streptomycetaceae</taxon>
        <taxon>Kitasatospora</taxon>
    </lineage>
</organism>
<proteinExistence type="predicted"/>
<dbReference type="Proteomes" id="UP000032066">
    <property type="component" value="Unassembled WGS sequence"/>
</dbReference>
<dbReference type="EMBL" id="JXZB01000004">
    <property type="protein sequence ID" value="KIQ61868.1"/>
    <property type="molecule type" value="Genomic_DNA"/>
</dbReference>